<evidence type="ECO:0000256" key="4">
    <source>
        <dbReference type="ARBA" id="ARBA00023235"/>
    </source>
</evidence>
<dbReference type="Pfam" id="PF01346">
    <property type="entry name" value="FKBP_N"/>
    <property type="match status" value="1"/>
</dbReference>
<evidence type="ECO:0000256" key="2">
    <source>
        <dbReference type="ARBA" id="ARBA00006577"/>
    </source>
</evidence>
<evidence type="ECO:0000313" key="9">
    <source>
        <dbReference type="Proteomes" id="UP001501126"/>
    </source>
</evidence>
<accession>A0ABN1MNH2</accession>
<evidence type="ECO:0000256" key="5">
    <source>
        <dbReference type="PROSITE-ProRule" id="PRU00277"/>
    </source>
</evidence>
<keyword evidence="3 5" id="KW-0697">Rotamase</keyword>
<dbReference type="Gene3D" id="3.10.50.40">
    <property type="match status" value="1"/>
</dbReference>
<dbReference type="InterPro" id="IPR046357">
    <property type="entry name" value="PPIase_dom_sf"/>
</dbReference>
<dbReference type="RefSeq" id="WP_343785748.1">
    <property type="nucleotide sequence ID" value="NZ_BAAAFH010000007.1"/>
</dbReference>
<evidence type="ECO:0000256" key="3">
    <source>
        <dbReference type="ARBA" id="ARBA00023110"/>
    </source>
</evidence>
<comment type="catalytic activity">
    <reaction evidence="1 5 6">
        <text>[protein]-peptidylproline (omega=180) = [protein]-peptidylproline (omega=0)</text>
        <dbReference type="Rhea" id="RHEA:16237"/>
        <dbReference type="Rhea" id="RHEA-COMP:10747"/>
        <dbReference type="Rhea" id="RHEA-COMP:10748"/>
        <dbReference type="ChEBI" id="CHEBI:83833"/>
        <dbReference type="ChEBI" id="CHEBI:83834"/>
        <dbReference type="EC" id="5.2.1.8"/>
    </reaction>
</comment>
<organism evidence="8 9">
    <name type="scientific">Wandonia haliotis</name>
    <dbReference type="NCBI Taxonomy" id="574963"/>
    <lineage>
        <taxon>Bacteria</taxon>
        <taxon>Pseudomonadati</taxon>
        <taxon>Bacteroidota</taxon>
        <taxon>Flavobacteriia</taxon>
        <taxon>Flavobacteriales</taxon>
        <taxon>Crocinitomicaceae</taxon>
        <taxon>Wandonia</taxon>
    </lineage>
</organism>
<evidence type="ECO:0000256" key="6">
    <source>
        <dbReference type="RuleBase" id="RU003915"/>
    </source>
</evidence>
<dbReference type="EMBL" id="BAAAFH010000007">
    <property type="protein sequence ID" value="GAA0874828.1"/>
    <property type="molecule type" value="Genomic_DNA"/>
</dbReference>
<dbReference type="GO" id="GO:0016853">
    <property type="term" value="F:isomerase activity"/>
    <property type="evidence" value="ECO:0007669"/>
    <property type="project" value="UniProtKB-KW"/>
</dbReference>
<dbReference type="PANTHER" id="PTHR43811:SF19">
    <property type="entry name" value="39 KDA FK506-BINDING NUCLEAR PROTEIN"/>
    <property type="match status" value="1"/>
</dbReference>
<dbReference type="Proteomes" id="UP001501126">
    <property type="component" value="Unassembled WGS sequence"/>
</dbReference>
<keyword evidence="4 5" id="KW-0413">Isomerase</keyword>
<name>A0ABN1MNH2_9FLAO</name>
<dbReference type="InterPro" id="IPR001179">
    <property type="entry name" value="PPIase_FKBP_dom"/>
</dbReference>
<dbReference type="Gene3D" id="1.10.287.460">
    <property type="entry name" value="Peptidyl-prolyl cis-trans isomerase, FKBP-type, N-terminal domain"/>
    <property type="match status" value="1"/>
</dbReference>
<dbReference type="InterPro" id="IPR036944">
    <property type="entry name" value="PPIase_FKBP_N_sf"/>
</dbReference>
<dbReference type="PANTHER" id="PTHR43811">
    <property type="entry name" value="FKBP-TYPE PEPTIDYL-PROLYL CIS-TRANS ISOMERASE FKPA"/>
    <property type="match status" value="1"/>
</dbReference>
<dbReference type="EC" id="5.2.1.8" evidence="6"/>
<comment type="similarity">
    <text evidence="2 6">Belongs to the FKBP-type PPIase family.</text>
</comment>
<dbReference type="InterPro" id="IPR000774">
    <property type="entry name" value="PPIase_FKBP_N"/>
</dbReference>
<dbReference type="PROSITE" id="PS50059">
    <property type="entry name" value="FKBP_PPIASE"/>
    <property type="match status" value="1"/>
</dbReference>
<evidence type="ECO:0000256" key="1">
    <source>
        <dbReference type="ARBA" id="ARBA00000971"/>
    </source>
</evidence>
<evidence type="ECO:0000259" key="7">
    <source>
        <dbReference type="PROSITE" id="PS50059"/>
    </source>
</evidence>
<proteinExistence type="inferred from homology"/>
<comment type="caution">
    <text evidence="8">The sequence shown here is derived from an EMBL/GenBank/DDBJ whole genome shotgun (WGS) entry which is preliminary data.</text>
</comment>
<reference evidence="8 9" key="1">
    <citation type="journal article" date="2019" name="Int. J. Syst. Evol. Microbiol.">
        <title>The Global Catalogue of Microorganisms (GCM) 10K type strain sequencing project: providing services to taxonomists for standard genome sequencing and annotation.</title>
        <authorList>
            <consortium name="The Broad Institute Genomics Platform"/>
            <consortium name="The Broad Institute Genome Sequencing Center for Infectious Disease"/>
            <person name="Wu L."/>
            <person name="Ma J."/>
        </authorList>
    </citation>
    <scope>NUCLEOTIDE SEQUENCE [LARGE SCALE GENOMIC DNA]</scope>
    <source>
        <strain evidence="8 9">JCM 16083</strain>
    </source>
</reference>
<dbReference type="SUPFAM" id="SSF54534">
    <property type="entry name" value="FKBP-like"/>
    <property type="match status" value="1"/>
</dbReference>
<keyword evidence="9" id="KW-1185">Reference proteome</keyword>
<dbReference type="Pfam" id="PF00254">
    <property type="entry name" value="FKBP_C"/>
    <property type="match status" value="1"/>
</dbReference>
<evidence type="ECO:0000313" key="8">
    <source>
        <dbReference type="EMBL" id="GAA0874828.1"/>
    </source>
</evidence>
<feature type="domain" description="PPIase FKBP-type" evidence="7">
    <location>
        <begin position="112"/>
        <end position="199"/>
    </location>
</feature>
<protein>
    <recommendedName>
        <fullName evidence="6">Peptidyl-prolyl cis-trans isomerase</fullName>
        <ecNumber evidence="6">5.2.1.8</ecNumber>
    </recommendedName>
</protein>
<sequence length="199" mass="21934">MSHNVKDASYCLGMSVAGSLIGQNLTEIDPQRFLKGLTDILDQNAPEFNAEQANQIIQEFIQEKTTKQFEQFKVEGENFLKENAQKEGVHTTESGLQYEVLTEGNGKKPSAADTVTVHYHGTLIDGTVFDSSIERGTPAQFGVHQVIQGWTEALQLMSEGAKYRLYIPQELAYGANPHPGGAIKPFMTLIFDVELISVA</sequence>
<gene>
    <name evidence="8" type="ORF">GCM10009118_12360</name>
</gene>